<reference evidence="3 4" key="1">
    <citation type="submission" date="2016-10" db="EMBL/GenBank/DDBJ databases">
        <authorList>
            <person name="de Groot N.N."/>
        </authorList>
    </citation>
    <scope>NUCLEOTIDE SEQUENCE [LARGE SCALE GENOMIC DNA]</scope>
    <source>
        <strain evidence="3 4">CGMCC 4.5739</strain>
    </source>
</reference>
<name>A0A1I1VHH5_9ACTN</name>
<gene>
    <name evidence="3" type="ORF">SAMN05421773_1355</name>
</gene>
<protein>
    <submittedName>
        <fullName evidence="3">GntR family transcriptional regulator</fullName>
    </submittedName>
</protein>
<dbReference type="InterPro" id="IPR028978">
    <property type="entry name" value="Chorismate_lyase_/UTRA_dom_sf"/>
</dbReference>
<dbReference type="STRING" id="910347.SAMN05421773_1355"/>
<dbReference type="Proteomes" id="UP000199207">
    <property type="component" value="Unassembled WGS sequence"/>
</dbReference>
<evidence type="ECO:0000313" key="4">
    <source>
        <dbReference type="Proteomes" id="UP000199207"/>
    </source>
</evidence>
<dbReference type="EMBL" id="FOLM01000035">
    <property type="protein sequence ID" value="SFD81468.1"/>
    <property type="molecule type" value="Genomic_DNA"/>
</dbReference>
<dbReference type="PANTHER" id="PTHR44846">
    <property type="entry name" value="MANNOSYL-D-GLYCERATE TRANSPORT/METABOLISM SYSTEM REPRESSOR MNGR-RELATED"/>
    <property type="match status" value="1"/>
</dbReference>
<dbReference type="SUPFAM" id="SSF64288">
    <property type="entry name" value="Chorismate lyase-like"/>
    <property type="match status" value="1"/>
</dbReference>
<dbReference type="InterPro" id="IPR011663">
    <property type="entry name" value="UTRA"/>
</dbReference>
<sequence>MAHADEGNDTPAGTAGERYRRARETGKAYAEGERAEIRHAEVVSAPVDVADALGLETGARVVWRQRLTLRDGRPASLSASWFPASVLELCPRLAQRERIREGTTRYIELKTGRRPQRARDLWSAREAAPEESRALGLPAQATVSEVRHVVYDSDEEPLAFEISIKPGTGHTGTQEYTL</sequence>
<accession>A0A1I1VHH5</accession>
<keyword evidence="4" id="KW-1185">Reference proteome</keyword>
<feature type="compositionally biased region" description="Basic and acidic residues" evidence="1">
    <location>
        <begin position="17"/>
        <end position="32"/>
    </location>
</feature>
<feature type="region of interest" description="Disordered" evidence="1">
    <location>
        <begin position="1"/>
        <end position="32"/>
    </location>
</feature>
<evidence type="ECO:0000259" key="2">
    <source>
        <dbReference type="SMART" id="SM00866"/>
    </source>
</evidence>
<dbReference type="Gene3D" id="3.40.1410.10">
    <property type="entry name" value="Chorismate lyase-like"/>
    <property type="match status" value="1"/>
</dbReference>
<dbReference type="InterPro" id="IPR050679">
    <property type="entry name" value="Bact_HTH_transcr_reg"/>
</dbReference>
<dbReference type="AlphaFoldDB" id="A0A1I1VHH5"/>
<evidence type="ECO:0000256" key="1">
    <source>
        <dbReference type="SAM" id="MobiDB-lite"/>
    </source>
</evidence>
<dbReference type="GO" id="GO:0003677">
    <property type="term" value="F:DNA binding"/>
    <property type="evidence" value="ECO:0007669"/>
    <property type="project" value="InterPro"/>
</dbReference>
<evidence type="ECO:0000313" key="3">
    <source>
        <dbReference type="EMBL" id="SFD81468.1"/>
    </source>
</evidence>
<organism evidence="3 4">
    <name type="scientific">Streptomyces aidingensis</name>
    <dbReference type="NCBI Taxonomy" id="910347"/>
    <lineage>
        <taxon>Bacteria</taxon>
        <taxon>Bacillati</taxon>
        <taxon>Actinomycetota</taxon>
        <taxon>Actinomycetes</taxon>
        <taxon>Kitasatosporales</taxon>
        <taxon>Streptomycetaceae</taxon>
        <taxon>Streptomyces</taxon>
    </lineage>
</organism>
<dbReference type="GO" id="GO:0045892">
    <property type="term" value="P:negative regulation of DNA-templated transcription"/>
    <property type="evidence" value="ECO:0007669"/>
    <property type="project" value="TreeGrafter"/>
</dbReference>
<dbReference type="OrthoDB" id="3192286at2"/>
<proteinExistence type="predicted"/>
<dbReference type="RefSeq" id="WP_139238490.1">
    <property type="nucleotide sequence ID" value="NZ_FOLM01000035.1"/>
</dbReference>
<dbReference type="SMART" id="SM00866">
    <property type="entry name" value="UTRA"/>
    <property type="match status" value="1"/>
</dbReference>
<dbReference type="PANTHER" id="PTHR44846:SF17">
    <property type="entry name" value="GNTR-FAMILY TRANSCRIPTIONAL REGULATOR"/>
    <property type="match status" value="1"/>
</dbReference>
<dbReference type="Pfam" id="PF07702">
    <property type="entry name" value="UTRA"/>
    <property type="match status" value="1"/>
</dbReference>
<feature type="domain" description="UbiC transcription regulator-associated" evidence="2">
    <location>
        <begin position="30"/>
        <end position="171"/>
    </location>
</feature>